<feature type="region of interest" description="Disordered" evidence="1">
    <location>
        <begin position="305"/>
        <end position="325"/>
    </location>
</feature>
<dbReference type="EMBL" id="JQ665880">
    <property type="protein sequence ID" value="AFJ91665.1"/>
    <property type="molecule type" value="Genomic_DNA"/>
</dbReference>
<accession>I2E1F4</accession>
<evidence type="ECO:0000313" key="2">
    <source>
        <dbReference type="EMBL" id="AFJ91322.1"/>
    </source>
</evidence>
<evidence type="ECO:0000256" key="1">
    <source>
        <dbReference type="SAM" id="MobiDB-lite"/>
    </source>
</evidence>
<name>I2E1F4_RHIML</name>
<evidence type="ECO:0000313" key="3">
    <source>
        <dbReference type="EMBL" id="AFJ91665.1"/>
    </source>
</evidence>
<dbReference type="EMBL" id="JQ665880">
    <property type="protein sequence ID" value="AFJ91322.1"/>
    <property type="molecule type" value="Genomic_DNA"/>
</dbReference>
<proteinExistence type="predicted"/>
<organism evidence="2">
    <name type="scientific">Rhizobium meliloti</name>
    <name type="common">Ensifer meliloti</name>
    <name type="synonym">Sinorhizobium meliloti</name>
    <dbReference type="NCBI Taxonomy" id="382"/>
    <lineage>
        <taxon>Bacteria</taxon>
        <taxon>Pseudomonadati</taxon>
        <taxon>Pseudomonadota</taxon>
        <taxon>Alphaproteobacteria</taxon>
        <taxon>Hyphomicrobiales</taxon>
        <taxon>Rhizobiaceae</taxon>
        <taxon>Sinorhizobium/Ensifer group</taxon>
        <taxon>Sinorhizobium</taxon>
    </lineage>
</organism>
<reference evidence="2" key="1">
    <citation type="journal article" date="2012" name="Mol. Plant Microbe Interact.">
        <title>Rhizobial plasmids that cause impaired symbiotic nitrogen fixation and enhanced host invasion.</title>
        <authorList>
            <person name="Crook M.B."/>
            <person name="Lindsay D.P."/>
            <person name="Biggs M.B."/>
            <person name="Bentley J.S."/>
            <person name="Price J.C."/>
            <person name="Clement S.C."/>
            <person name="Clement M.J."/>
            <person name="Long S.R."/>
            <person name="Griffitts J.S."/>
        </authorList>
    </citation>
    <scope>NUCLEOTIDE SEQUENCE</scope>
    <source>
        <strain evidence="2">C017</strain>
        <plasmid evidence="2">pHRC017</plasmid>
    </source>
</reference>
<geneLocation type="plasmid" evidence="2">
    <name>pHRC017</name>
</geneLocation>
<sequence>MEPVHDPLPPSLAESMIGHHLARMTDDHTACQYHDLNALADQTPGYGVAVRVEVDRAVGLNFAHQVAQLSERCAAGQRAKRTSLRGKAFRWRYAGRAVFTLVGNIAYPPVQMCLKRHPTLEPAARNRILLDVADPALVLALRAGAVWCTSSRYKSPVTSKGVQSCIEPHLPADCIVMFHQRLCIIQQHLKGNTAKPQERSLHSLEPVRLPLSQRGPDMEASRVTQRCDKHIHPKPFTADPYARLAKVDLQLAAWRRFEPNCRALLRLQLPSPLPYSELYRTQTDDHSMLARQFLADHIRICHHDGKSAPVANRPARQTHYPEQAS</sequence>
<protein>
    <submittedName>
        <fullName evidence="3">Integrase</fullName>
    </submittedName>
</protein>
<keyword evidence="2" id="KW-0614">Plasmid</keyword>
<gene>
    <name evidence="2" type="ORF">pHRC017_0140</name>
    <name evidence="3" type="ORF">pHRC017_0705</name>
</gene>
<dbReference type="AlphaFoldDB" id="I2E1F4"/>